<dbReference type="InterPro" id="IPR003593">
    <property type="entry name" value="AAA+_ATPase"/>
</dbReference>
<feature type="compositionally biased region" description="Basic and acidic residues" evidence="5">
    <location>
        <begin position="391"/>
        <end position="413"/>
    </location>
</feature>
<dbReference type="InterPro" id="IPR003439">
    <property type="entry name" value="ABC_transporter-like_ATP-bd"/>
</dbReference>
<dbReference type="Gene3D" id="2.40.50.140">
    <property type="entry name" value="Nucleic acid-binding proteins"/>
    <property type="match status" value="1"/>
</dbReference>
<dbReference type="PROSITE" id="PS00211">
    <property type="entry name" value="ABC_TRANSPORTER_1"/>
    <property type="match status" value="1"/>
</dbReference>
<accession>A0A1I0XLM1</accession>
<dbReference type="InterPro" id="IPR012340">
    <property type="entry name" value="NA-bd_OB-fold"/>
</dbReference>
<keyword evidence="4 7" id="KW-0067">ATP-binding</keyword>
<dbReference type="PANTHER" id="PTHR43875:SF3">
    <property type="entry name" value="MALTOSE_MALTODEXTRIN IMPORT ATP-BINDING PROTEIN MALK"/>
    <property type="match status" value="1"/>
</dbReference>
<keyword evidence="8" id="KW-1185">Reference proteome</keyword>
<evidence type="ECO:0000256" key="1">
    <source>
        <dbReference type="ARBA" id="ARBA00005417"/>
    </source>
</evidence>
<dbReference type="InterPro" id="IPR047641">
    <property type="entry name" value="ABC_transpr_MalK/UgpC-like"/>
</dbReference>
<dbReference type="GO" id="GO:0055052">
    <property type="term" value="C:ATP-binding cassette (ABC) transporter complex, substrate-binding subunit-containing"/>
    <property type="evidence" value="ECO:0007669"/>
    <property type="project" value="TreeGrafter"/>
</dbReference>
<dbReference type="InterPro" id="IPR013611">
    <property type="entry name" value="Transp-assoc_OB_typ2"/>
</dbReference>
<dbReference type="Gene3D" id="2.40.50.100">
    <property type="match status" value="1"/>
</dbReference>
<gene>
    <name evidence="7" type="ORF">SAMN05421688_2351</name>
</gene>
<protein>
    <submittedName>
        <fullName evidence="7">Carbohydrate ABC transporter ATP-binding protein, CUT1 family</fullName>
    </submittedName>
</protein>
<keyword evidence="2" id="KW-0813">Transport</keyword>
<dbReference type="CDD" id="cd03301">
    <property type="entry name" value="ABC_MalK_N"/>
    <property type="match status" value="1"/>
</dbReference>
<dbReference type="RefSeq" id="WP_092064873.1">
    <property type="nucleotide sequence ID" value="NZ_FOJU01000003.1"/>
</dbReference>
<feature type="domain" description="ABC transporter" evidence="6">
    <location>
        <begin position="4"/>
        <end position="240"/>
    </location>
</feature>
<dbReference type="GO" id="GO:0005524">
    <property type="term" value="F:ATP binding"/>
    <property type="evidence" value="ECO:0007669"/>
    <property type="project" value="UniProtKB-KW"/>
</dbReference>
<dbReference type="EMBL" id="FOJU01000003">
    <property type="protein sequence ID" value="SFB01088.1"/>
    <property type="molecule type" value="Genomic_DNA"/>
</dbReference>
<dbReference type="Pfam" id="PF08402">
    <property type="entry name" value="TOBE_2"/>
    <property type="match status" value="1"/>
</dbReference>
<evidence type="ECO:0000256" key="4">
    <source>
        <dbReference type="ARBA" id="ARBA00022840"/>
    </source>
</evidence>
<keyword evidence="3" id="KW-0547">Nucleotide-binding</keyword>
<evidence type="ECO:0000259" key="6">
    <source>
        <dbReference type="PROSITE" id="PS50893"/>
    </source>
</evidence>
<name>A0A1I0XLM1_9RHOB</name>
<dbReference type="InterPro" id="IPR027417">
    <property type="entry name" value="P-loop_NTPase"/>
</dbReference>
<reference evidence="7 8" key="1">
    <citation type="submission" date="2016-10" db="EMBL/GenBank/DDBJ databases">
        <authorList>
            <person name="de Groot N.N."/>
        </authorList>
    </citation>
    <scope>NUCLEOTIDE SEQUENCE [LARGE SCALE GENOMIC DNA]</scope>
    <source>
        <strain evidence="7 8">DSM 29316</strain>
    </source>
</reference>
<dbReference type="InterPro" id="IPR008995">
    <property type="entry name" value="Mo/tungstate-bd_C_term_dom"/>
</dbReference>
<dbReference type="GO" id="GO:0015423">
    <property type="term" value="F:ABC-type maltose transporter activity"/>
    <property type="evidence" value="ECO:0007669"/>
    <property type="project" value="TreeGrafter"/>
</dbReference>
<dbReference type="SUPFAM" id="SSF52540">
    <property type="entry name" value="P-loop containing nucleoside triphosphate hydrolases"/>
    <property type="match status" value="1"/>
</dbReference>
<dbReference type="InterPro" id="IPR015855">
    <property type="entry name" value="ABC_transpr_MalK-like"/>
</dbReference>
<comment type="similarity">
    <text evidence="1">Belongs to the ABC transporter superfamily.</text>
</comment>
<evidence type="ECO:0000256" key="2">
    <source>
        <dbReference type="ARBA" id="ARBA00022448"/>
    </source>
</evidence>
<dbReference type="GO" id="GO:1990060">
    <property type="term" value="C:maltose transport complex"/>
    <property type="evidence" value="ECO:0007669"/>
    <property type="project" value="TreeGrafter"/>
</dbReference>
<evidence type="ECO:0000256" key="3">
    <source>
        <dbReference type="ARBA" id="ARBA00022741"/>
    </source>
</evidence>
<dbReference type="AlphaFoldDB" id="A0A1I0XLM1"/>
<dbReference type="OrthoDB" id="9802264at2"/>
<dbReference type="Pfam" id="PF00005">
    <property type="entry name" value="ABC_tran"/>
    <property type="match status" value="1"/>
</dbReference>
<dbReference type="InterPro" id="IPR017871">
    <property type="entry name" value="ABC_transporter-like_CS"/>
</dbReference>
<dbReference type="SUPFAM" id="SSF50331">
    <property type="entry name" value="MOP-like"/>
    <property type="match status" value="1"/>
</dbReference>
<dbReference type="SMART" id="SM00382">
    <property type="entry name" value="AAA"/>
    <property type="match status" value="1"/>
</dbReference>
<sequence length="413" mass="44802">MAELQLRSVEKTYGNGFKAVHGINLDVKEGEFMVLVGPSGCAKSTTLRMIAGLETISCGEVRIGDQIVNDLVPGKRGIAMVFQNYALYPHMKVHRNLSFGLRLRGASRQTIQSSTDTVSGILEIEELLDRLPKQLSGGQAQRVALGRALIKQPEVFLFDEPLSNLDAKLRASMRVRITDLHKRLRDEGRPATVVYVTHDQVEAMTMGDRICVMKDGHIMQVADPVTLYERPANAFVAGFIGMPEMNLVDAVLTRQDGVPSLTVEGQTIAIPDGLGKRIVGPDGPVRLGIRPQHLDLVAPDTPGAFTGTVANVEFMGHESNLYLRVGEADFVAVTPAEARFGQPARGDRIGLRPQGQKLHLFTAGDNGGNISLGTQHLQGGNDDNAYHSRTRAHDNSAGDDKLGRGTPHELVGR</sequence>
<dbReference type="Gene3D" id="3.40.50.300">
    <property type="entry name" value="P-loop containing nucleotide triphosphate hydrolases"/>
    <property type="match status" value="1"/>
</dbReference>
<dbReference type="STRING" id="871651.SAMN05421688_2351"/>
<dbReference type="Proteomes" id="UP000198796">
    <property type="component" value="Unassembled WGS sequence"/>
</dbReference>
<dbReference type="FunFam" id="3.40.50.300:FF:000042">
    <property type="entry name" value="Maltose/maltodextrin ABC transporter, ATP-binding protein"/>
    <property type="match status" value="1"/>
</dbReference>
<organism evidence="7 8">
    <name type="scientific">Poseidonocella pacifica</name>
    <dbReference type="NCBI Taxonomy" id="871651"/>
    <lineage>
        <taxon>Bacteria</taxon>
        <taxon>Pseudomonadati</taxon>
        <taxon>Pseudomonadota</taxon>
        <taxon>Alphaproteobacteria</taxon>
        <taxon>Rhodobacterales</taxon>
        <taxon>Roseobacteraceae</taxon>
        <taxon>Poseidonocella</taxon>
    </lineage>
</organism>
<evidence type="ECO:0000313" key="8">
    <source>
        <dbReference type="Proteomes" id="UP000198796"/>
    </source>
</evidence>
<evidence type="ECO:0000256" key="5">
    <source>
        <dbReference type="SAM" id="MobiDB-lite"/>
    </source>
</evidence>
<feature type="region of interest" description="Disordered" evidence="5">
    <location>
        <begin position="375"/>
        <end position="413"/>
    </location>
</feature>
<dbReference type="GO" id="GO:0016887">
    <property type="term" value="F:ATP hydrolysis activity"/>
    <property type="evidence" value="ECO:0007669"/>
    <property type="project" value="InterPro"/>
</dbReference>
<dbReference type="PANTHER" id="PTHR43875">
    <property type="entry name" value="MALTODEXTRIN IMPORT ATP-BINDING PROTEIN MSMX"/>
    <property type="match status" value="1"/>
</dbReference>
<dbReference type="PROSITE" id="PS50893">
    <property type="entry name" value="ABC_TRANSPORTER_2"/>
    <property type="match status" value="1"/>
</dbReference>
<proteinExistence type="inferred from homology"/>
<evidence type="ECO:0000313" key="7">
    <source>
        <dbReference type="EMBL" id="SFB01088.1"/>
    </source>
</evidence>